<protein>
    <submittedName>
        <fullName evidence="1">Uncharacterized protein</fullName>
    </submittedName>
</protein>
<reference evidence="1" key="1">
    <citation type="journal article" date="2020" name="Stud. Mycol.">
        <title>101 Dothideomycetes genomes: a test case for predicting lifestyles and emergence of pathogens.</title>
        <authorList>
            <person name="Haridas S."/>
            <person name="Albert R."/>
            <person name="Binder M."/>
            <person name="Bloem J."/>
            <person name="Labutti K."/>
            <person name="Salamov A."/>
            <person name="Andreopoulos B."/>
            <person name="Baker S."/>
            <person name="Barry K."/>
            <person name="Bills G."/>
            <person name="Bluhm B."/>
            <person name="Cannon C."/>
            <person name="Castanera R."/>
            <person name="Culley D."/>
            <person name="Daum C."/>
            <person name="Ezra D."/>
            <person name="Gonzalez J."/>
            <person name="Henrissat B."/>
            <person name="Kuo A."/>
            <person name="Liang C."/>
            <person name="Lipzen A."/>
            <person name="Lutzoni F."/>
            <person name="Magnuson J."/>
            <person name="Mondo S."/>
            <person name="Nolan M."/>
            <person name="Ohm R."/>
            <person name="Pangilinan J."/>
            <person name="Park H.-J."/>
            <person name="Ramirez L."/>
            <person name="Alfaro M."/>
            <person name="Sun H."/>
            <person name="Tritt A."/>
            <person name="Yoshinaga Y."/>
            <person name="Zwiers L.-H."/>
            <person name="Turgeon B."/>
            <person name="Goodwin S."/>
            <person name="Spatafora J."/>
            <person name="Crous P."/>
            <person name="Grigoriev I."/>
        </authorList>
    </citation>
    <scope>NUCLEOTIDE SEQUENCE</scope>
    <source>
        <strain evidence="1">CBS 279.74</strain>
    </source>
</reference>
<gene>
    <name evidence="1" type="ORF">K504DRAFT_459112</name>
</gene>
<dbReference type="EMBL" id="MU005775">
    <property type="protein sequence ID" value="KAF2706703.1"/>
    <property type="molecule type" value="Genomic_DNA"/>
</dbReference>
<keyword evidence="2" id="KW-1185">Reference proteome</keyword>
<organism evidence="1 2">
    <name type="scientific">Pleomassaria siparia CBS 279.74</name>
    <dbReference type="NCBI Taxonomy" id="1314801"/>
    <lineage>
        <taxon>Eukaryota</taxon>
        <taxon>Fungi</taxon>
        <taxon>Dikarya</taxon>
        <taxon>Ascomycota</taxon>
        <taxon>Pezizomycotina</taxon>
        <taxon>Dothideomycetes</taxon>
        <taxon>Pleosporomycetidae</taxon>
        <taxon>Pleosporales</taxon>
        <taxon>Pleomassariaceae</taxon>
        <taxon>Pleomassaria</taxon>
    </lineage>
</organism>
<dbReference type="AlphaFoldDB" id="A0A6G1K267"/>
<sequence>MVDVNADKDVHTTGATTALVLHPLVVINLRNTGDSLSARAKDSGSPFRLVVYPSRKAQAGGQAITLVGFATGSMGVSFGLRRVSIRPDKYKSLNCLEC</sequence>
<accession>A0A6G1K267</accession>
<proteinExistence type="predicted"/>
<evidence type="ECO:0000313" key="1">
    <source>
        <dbReference type="EMBL" id="KAF2706703.1"/>
    </source>
</evidence>
<dbReference type="Proteomes" id="UP000799428">
    <property type="component" value="Unassembled WGS sequence"/>
</dbReference>
<evidence type="ECO:0000313" key="2">
    <source>
        <dbReference type="Proteomes" id="UP000799428"/>
    </source>
</evidence>
<name>A0A6G1K267_9PLEO</name>